<dbReference type="InterPro" id="IPR013783">
    <property type="entry name" value="Ig-like_fold"/>
</dbReference>
<evidence type="ECO:0000313" key="9">
    <source>
        <dbReference type="EMBL" id="MBA9087928.1"/>
    </source>
</evidence>
<evidence type="ECO:0000256" key="2">
    <source>
        <dbReference type="ARBA" id="ARBA00005336"/>
    </source>
</evidence>
<dbReference type="AlphaFoldDB" id="A0A7W3SXH2"/>
<evidence type="ECO:0000256" key="6">
    <source>
        <dbReference type="ARBA" id="ARBA00023295"/>
    </source>
</evidence>
<dbReference type="PANTHER" id="PTHR30620:SF16">
    <property type="entry name" value="LYSOSOMAL BETA GLUCOSIDASE"/>
    <property type="match status" value="1"/>
</dbReference>
<dbReference type="PRINTS" id="PR00133">
    <property type="entry name" value="GLHYDRLASE3"/>
</dbReference>
<evidence type="ECO:0000259" key="8">
    <source>
        <dbReference type="SMART" id="SM01217"/>
    </source>
</evidence>
<dbReference type="InterPro" id="IPR036962">
    <property type="entry name" value="Glyco_hydro_3_N_sf"/>
</dbReference>
<dbReference type="GO" id="GO:0009251">
    <property type="term" value="P:glucan catabolic process"/>
    <property type="evidence" value="ECO:0007669"/>
    <property type="project" value="TreeGrafter"/>
</dbReference>
<dbReference type="InterPro" id="IPR002772">
    <property type="entry name" value="Glyco_hydro_3_C"/>
</dbReference>
<evidence type="ECO:0000313" key="10">
    <source>
        <dbReference type="Proteomes" id="UP000567067"/>
    </source>
</evidence>
<dbReference type="GO" id="GO:0008422">
    <property type="term" value="F:beta-glucosidase activity"/>
    <property type="evidence" value="ECO:0007669"/>
    <property type="project" value="UniProtKB-EC"/>
</dbReference>
<evidence type="ECO:0000256" key="5">
    <source>
        <dbReference type="ARBA" id="ARBA00022801"/>
    </source>
</evidence>
<dbReference type="InterPro" id="IPR051915">
    <property type="entry name" value="Cellulose_Degrad_GH3"/>
</dbReference>
<feature type="domain" description="Fibronectin type III-like" evidence="8">
    <location>
        <begin position="657"/>
        <end position="726"/>
    </location>
</feature>
<organism evidence="9 10">
    <name type="scientific">Fontibacillus solani</name>
    <dbReference type="NCBI Taxonomy" id="1572857"/>
    <lineage>
        <taxon>Bacteria</taxon>
        <taxon>Bacillati</taxon>
        <taxon>Bacillota</taxon>
        <taxon>Bacilli</taxon>
        <taxon>Bacillales</taxon>
        <taxon>Paenibacillaceae</taxon>
        <taxon>Fontibacillus</taxon>
    </lineage>
</organism>
<dbReference type="EC" id="3.2.1.21" evidence="3"/>
<dbReference type="Pfam" id="PF00933">
    <property type="entry name" value="Glyco_hydro_3"/>
    <property type="match status" value="1"/>
</dbReference>
<evidence type="ECO:0000256" key="1">
    <source>
        <dbReference type="ARBA" id="ARBA00000448"/>
    </source>
</evidence>
<gene>
    <name evidence="9" type="ORF">FHR92_004421</name>
</gene>
<dbReference type="InterPro" id="IPR001764">
    <property type="entry name" value="Glyco_hydro_3_N"/>
</dbReference>
<dbReference type="Gene3D" id="3.40.50.1700">
    <property type="entry name" value="Glycoside hydrolase family 3 C-terminal domain"/>
    <property type="match status" value="1"/>
</dbReference>
<protein>
    <recommendedName>
        <fullName evidence="3">beta-glucosidase</fullName>
        <ecNumber evidence="3">3.2.1.21</ecNumber>
    </recommendedName>
</protein>
<dbReference type="SUPFAM" id="SSF52279">
    <property type="entry name" value="Beta-D-glucan exohydrolase, C-terminal domain"/>
    <property type="match status" value="1"/>
</dbReference>
<accession>A0A7W3SXH2</accession>
<keyword evidence="5 7" id="KW-0378">Hydrolase</keyword>
<reference evidence="9 10" key="1">
    <citation type="submission" date="2020-08" db="EMBL/GenBank/DDBJ databases">
        <title>Genomic Encyclopedia of Type Strains, Phase III (KMG-III): the genomes of soil and plant-associated and newly described type strains.</title>
        <authorList>
            <person name="Whitman W."/>
        </authorList>
    </citation>
    <scope>NUCLEOTIDE SEQUENCE [LARGE SCALE GENOMIC DNA]</scope>
    <source>
        <strain evidence="9 10">CECT 8693</strain>
    </source>
</reference>
<dbReference type="InterPro" id="IPR026891">
    <property type="entry name" value="Fn3-like"/>
</dbReference>
<dbReference type="InterPro" id="IPR036881">
    <property type="entry name" value="Glyco_hydro_3_C_sf"/>
</dbReference>
<dbReference type="Pfam" id="PF14310">
    <property type="entry name" value="Fn3-like"/>
    <property type="match status" value="1"/>
</dbReference>
<proteinExistence type="inferred from homology"/>
<evidence type="ECO:0000256" key="3">
    <source>
        <dbReference type="ARBA" id="ARBA00012744"/>
    </source>
</evidence>
<dbReference type="SMART" id="SM01217">
    <property type="entry name" value="Fn3_like"/>
    <property type="match status" value="1"/>
</dbReference>
<dbReference type="Pfam" id="PF01915">
    <property type="entry name" value="Glyco_hydro_3_C"/>
    <property type="match status" value="1"/>
</dbReference>
<dbReference type="FunFam" id="2.60.40.10:FF:000495">
    <property type="entry name" value="Periplasmic beta-glucosidase"/>
    <property type="match status" value="1"/>
</dbReference>
<evidence type="ECO:0000256" key="7">
    <source>
        <dbReference type="RuleBase" id="RU361161"/>
    </source>
</evidence>
<comment type="caution">
    <text evidence="9">The sequence shown here is derived from an EMBL/GenBank/DDBJ whole genome shotgun (WGS) entry which is preliminary data.</text>
</comment>
<comment type="similarity">
    <text evidence="2 7">Belongs to the glycosyl hydrolase 3 family.</text>
</comment>
<dbReference type="InterPro" id="IPR017853">
    <property type="entry name" value="GH"/>
</dbReference>
<dbReference type="Proteomes" id="UP000567067">
    <property type="component" value="Unassembled WGS sequence"/>
</dbReference>
<dbReference type="PROSITE" id="PS00775">
    <property type="entry name" value="GLYCOSYL_HYDROL_F3"/>
    <property type="match status" value="1"/>
</dbReference>
<sequence length="738" mass="81454">MKEEQLLHLLDSMTLEEKIAQLVLLTGEFFDSEERSIGPKQKIGITQDVIDMAGAVYNVFGAEEVVKIQSNYLKKSKKGIPLLILADIIHGYKTVFPIPLGLGSTWNPDLVRKCMEIVADETSASGVQGTFSPMVDLVRDPRWGRVMESTGEDAFLNSVFSAAMVKGFQGERLDTSNRSIASCVKHFAAYGAPEGGREYNTVDMSERRLRQDYLPAYKAAVDSGCEMVMTSFNTVDGVPATGNKWLLRDILKEEWGFEGVVLSDYAATQELILHGVAEDELDAARLAIEAGLDMDMKTSVFANNLLELVNKGTVSESLVDQAALRVLRLKNKLGLFEDPYRGASVEREQVTLLSENNRKMAREAAAQSVVLLKNDKGVLPIQPDKKVALIGPYSDEKMICGMWAIQAEYEAVVTLKEGMKRQTAEASFFHAKGCDILEDYSVLGGMAKYLKTDTNPEEKEVYLSDAMQAAEQSDVIVLALGEHMFQSGEGASRTELSLPEHQLTLLDKLSLLGKPIVLILFTGRPLVLTGLVNKVASIVQAWYPGTETGNALAELLYGKRNFSGKLSISFPHSVGQIPVYYNEFSTGRPLSVSGRSERFVSKYLDAPNAPLFPFGYGLSYTNFEYSDLRLSHPSFSYGDTIQLSVDVTNTGEMSGAEIVQLYIRDVTGSVVRPVKELKGFQKVNIEPGETLTVLFIITEELLRFYTLEMEYKAEPGKFIAMIGTSSDSLLETEFTLLP</sequence>
<dbReference type="EMBL" id="JACJIP010000038">
    <property type="protein sequence ID" value="MBA9087928.1"/>
    <property type="molecule type" value="Genomic_DNA"/>
</dbReference>
<keyword evidence="4" id="KW-0732">Signal</keyword>
<dbReference type="PANTHER" id="PTHR30620">
    <property type="entry name" value="PERIPLASMIC BETA-GLUCOSIDASE-RELATED"/>
    <property type="match status" value="1"/>
</dbReference>
<name>A0A7W3SXH2_9BACL</name>
<dbReference type="InterPro" id="IPR019800">
    <property type="entry name" value="Glyco_hydro_3_AS"/>
</dbReference>
<dbReference type="NCBIfam" id="NF011678">
    <property type="entry name" value="PRK15098.1"/>
    <property type="match status" value="1"/>
</dbReference>
<keyword evidence="10" id="KW-1185">Reference proteome</keyword>
<comment type="catalytic activity">
    <reaction evidence="1">
        <text>Hydrolysis of terminal, non-reducing beta-D-glucosyl residues with release of beta-D-glucose.</text>
        <dbReference type="EC" id="3.2.1.21"/>
    </reaction>
</comment>
<evidence type="ECO:0000256" key="4">
    <source>
        <dbReference type="ARBA" id="ARBA00022729"/>
    </source>
</evidence>
<dbReference type="Gene3D" id="2.60.40.10">
    <property type="entry name" value="Immunoglobulins"/>
    <property type="match status" value="1"/>
</dbReference>
<dbReference type="RefSeq" id="WP_182539192.1">
    <property type="nucleotide sequence ID" value="NZ_JACJIP010000038.1"/>
</dbReference>
<dbReference type="Gene3D" id="3.20.20.300">
    <property type="entry name" value="Glycoside hydrolase, family 3, N-terminal domain"/>
    <property type="match status" value="1"/>
</dbReference>
<dbReference type="SUPFAM" id="SSF51445">
    <property type="entry name" value="(Trans)glycosidases"/>
    <property type="match status" value="1"/>
</dbReference>
<keyword evidence="6 7" id="KW-0326">Glycosidase</keyword>